<evidence type="ECO:0000313" key="1">
    <source>
        <dbReference type="EMBL" id="MBT0723299.1"/>
    </source>
</evidence>
<organism evidence="1 2">
    <name type="scientific">Rosenbergiella gaditana</name>
    <dbReference type="NCBI Taxonomy" id="2726987"/>
    <lineage>
        <taxon>Bacteria</taxon>
        <taxon>Pseudomonadati</taxon>
        <taxon>Pseudomonadota</taxon>
        <taxon>Gammaproteobacteria</taxon>
        <taxon>Enterobacterales</taxon>
        <taxon>Erwiniaceae</taxon>
        <taxon>Rosenbergiella</taxon>
    </lineage>
</organism>
<evidence type="ECO:0000313" key="2">
    <source>
        <dbReference type="Proteomes" id="UP000790096"/>
    </source>
</evidence>
<name>A0ABS5STL7_9GAMM</name>
<reference evidence="1 2" key="1">
    <citation type="submission" date="2020-04" db="EMBL/GenBank/DDBJ databases">
        <title>Genome sequencing of Rosenbergiella species.</title>
        <authorList>
            <person name="Alvarez-Perez S."/>
            <person name="Lievens B."/>
        </authorList>
    </citation>
    <scope>NUCLEOTIDE SEQUENCE [LARGE SCALE GENOMIC DNA]</scope>
    <source>
        <strain evidence="1 2">S61</strain>
    </source>
</reference>
<accession>A0ABS5STL7</accession>
<protein>
    <submittedName>
        <fullName evidence="1">Uncharacterized protein</fullName>
    </submittedName>
</protein>
<proteinExistence type="predicted"/>
<keyword evidence="2" id="KW-1185">Reference proteome</keyword>
<dbReference type="EMBL" id="JABBFR010000002">
    <property type="protein sequence ID" value="MBT0723299.1"/>
    <property type="molecule type" value="Genomic_DNA"/>
</dbReference>
<gene>
    <name evidence="1" type="ORF">HH682_02335</name>
</gene>
<dbReference type="Proteomes" id="UP000790096">
    <property type="component" value="Unassembled WGS sequence"/>
</dbReference>
<comment type="caution">
    <text evidence="1">The sequence shown here is derived from an EMBL/GenBank/DDBJ whole genome shotgun (WGS) entry which is preliminary data.</text>
</comment>
<sequence length="112" mass="11789">MGELVTKDALTANETGAVPMADKTLPAGTDQNGITTSGQYFQNVTNNATLLLNYPEAVAGVLVVHSTGVDDGGCRQGHMPYNSTLEYRRSAGVFCAESVLMKCRVAPALLIV</sequence>
<dbReference type="CDD" id="cd19958">
    <property type="entry name" value="pyocin_knob"/>
    <property type="match status" value="1"/>
</dbReference>